<feature type="compositionally biased region" description="Basic and acidic residues" evidence="1">
    <location>
        <begin position="148"/>
        <end position="162"/>
    </location>
</feature>
<feature type="region of interest" description="Disordered" evidence="1">
    <location>
        <begin position="129"/>
        <end position="162"/>
    </location>
</feature>
<keyword evidence="3" id="KW-1185">Reference proteome</keyword>
<reference evidence="3" key="1">
    <citation type="journal article" date="2012" name="Nat. Biotechnol.">
        <title>Reference genome sequence of the model plant Setaria.</title>
        <authorList>
            <person name="Bennetzen J.L."/>
            <person name="Schmutz J."/>
            <person name="Wang H."/>
            <person name="Percifield R."/>
            <person name="Hawkins J."/>
            <person name="Pontaroli A.C."/>
            <person name="Estep M."/>
            <person name="Feng L."/>
            <person name="Vaughn J.N."/>
            <person name="Grimwood J."/>
            <person name="Jenkins J."/>
            <person name="Barry K."/>
            <person name="Lindquist E."/>
            <person name="Hellsten U."/>
            <person name="Deshpande S."/>
            <person name="Wang X."/>
            <person name="Wu X."/>
            <person name="Mitros T."/>
            <person name="Triplett J."/>
            <person name="Yang X."/>
            <person name="Ye C.Y."/>
            <person name="Mauro-Herrera M."/>
            <person name="Wang L."/>
            <person name="Li P."/>
            <person name="Sharma M."/>
            <person name="Sharma R."/>
            <person name="Ronald P.C."/>
            <person name="Panaud O."/>
            <person name="Kellogg E.A."/>
            <person name="Brutnell T.P."/>
            <person name="Doust A.N."/>
            <person name="Tuskan G.A."/>
            <person name="Rokhsar D."/>
            <person name="Devos K.M."/>
        </authorList>
    </citation>
    <scope>NUCLEOTIDE SEQUENCE [LARGE SCALE GENOMIC DNA]</scope>
    <source>
        <strain evidence="3">cv. Yugu1</strain>
    </source>
</reference>
<evidence type="ECO:0000313" key="3">
    <source>
        <dbReference type="Proteomes" id="UP000004995"/>
    </source>
</evidence>
<evidence type="ECO:0000313" key="2">
    <source>
        <dbReference type="EnsemblPlants" id="KQL01787"/>
    </source>
</evidence>
<reference evidence="2" key="2">
    <citation type="submission" date="2018-08" db="UniProtKB">
        <authorList>
            <consortium name="EnsemblPlants"/>
        </authorList>
    </citation>
    <scope>IDENTIFICATION</scope>
    <source>
        <strain evidence="2">Yugu1</strain>
    </source>
</reference>
<dbReference type="AlphaFoldDB" id="K3YJZ5"/>
<dbReference type="EMBL" id="AGNK02003841">
    <property type="status" value="NOT_ANNOTATED_CDS"/>
    <property type="molecule type" value="Genomic_DNA"/>
</dbReference>
<dbReference type="EnsemblPlants" id="KQL01787">
    <property type="protein sequence ID" value="KQL01787"/>
    <property type="gene ID" value="SETIT_014564mg"/>
</dbReference>
<organism evidence="2 3">
    <name type="scientific">Setaria italica</name>
    <name type="common">Foxtail millet</name>
    <name type="synonym">Panicum italicum</name>
    <dbReference type="NCBI Taxonomy" id="4555"/>
    <lineage>
        <taxon>Eukaryota</taxon>
        <taxon>Viridiplantae</taxon>
        <taxon>Streptophyta</taxon>
        <taxon>Embryophyta</taxon>
        <taxon>Tracheophyta</taxon>
        <taxon>Spermatophyta</taxon>
        <taxon>Magnoliopsida</taxon>
        <taxon>Liliopsida</taxon>
        <taxon>Poales</taxon>
        <taxon>Poaceae</taxon>
        <taxon>PACMAD clade</taxon>
        <taxon>Panicoideae</taxon>
        <taxon>Panicodae</taxon>
        <taxon>Paniceae</taxon>
        <taxon>Cenchrinae</taxon>
        <taxon>Setaria</taxon>
    </lineage>
</organism>
<name>K3YJZ5_SETIT</name>
<evidence type="ECO:0000256" key="1">
    <source>
        <dbReference type="SAM" id="MobiDB-lite"/>
    </source>
</evidence>
<protein>
    <submittedName>
        <fullName evidence="2">Uncharacterized protein</fullName>
    </submittedName>
</protein>
<dbReference type="Gramene" id="KQL01787">
    <property type="protein sequence ID" value="KQL01787"/>
    <property type="gene ID" value="SETIT_014564mg"/>
</dbReference>
<dbReference type="InParanoid" id="K3YJZ5"/>
<dbReference type="HOGENOM" id="CLU_1638284_0_0_1"/>
<dbReference type="Proteomes" id="UP000004995">
    <property type="component" value="Unassembled WGS sequence"/>
</dbReference>
<proteinExistence type="predicted"/>
<accession>K3YJZ5</accession>
<sequence length="162" mass="17462">MEFMSTGPSHRPPALMIFWRKRKRSSWRLSPPGSRGGPCKRMCGWPAACKAAGGYPHRVAEVAPALAGHPSSRRPLRSSRSSTGRLLLAITAAATGRLLLAVTRDNRCSSARADRVAAATHCFSPAGRCSPSPRPAGFGSRTSAGTDPRCRPRREPLLRHLL</sequence>